<reference evidence="2" key="1">
    <citation type="journal article" date="2019" name="Int. J. Syst. Evol. Microbiol.">
        <title>The Global Catalogue of Microorganisms (GCM) 10K type strain sequencing project: providing services to taxonomists for standard genome sequencing and annotation.</title>
        <authorList>
            <consortium name="The Broad Institute Genomics Platform"/>
            <consortium name="The Broad Institute Genome Sequencing Center for Infectious Disease"/>
            <person name="Wu L."/>
            <person name="Ma J."/>
        </authorList>
    </citation>
    <scope>NUCLEOTIDE SEQUENCE [LARGE SCALE GENOMIC DNA]</scope>
    <source>
        <strain evidence="2">CECT 7297</strain>
    </source>
</reference>
<protein>
    <submittedName>
        <fullName evidence="1">IS66 family insertion sequence element accessory protein TnpB</fullName>
    </submittedName>
</protein>
<dbReference type="PANTHER" id="PTHR36455:SF1">
    <property type="entry name" value="BLR8292 PROTEIN"/>
    <property type="match status" value="1"/>
</dbReference>
<accession>A0ABV8QKU5</accession>
<dbReference type="InterPro" id="IPR008878">
    <property type="entry name" value="Transposase_IS66_Orf2"/>
</dbReference>
<dbReference type="RefSeq" id="WP_379888167.1">
    <property type="nucleotide sequence ID" value="NZ_JBHSDI010000039.1"/>
</dbReference>
<dbReference type="PANTHER" id="PTHR36455">
    <property type="match status" value="1"/>
</dbReference>
<gene>
    <name evidence="1" type="primary">tnpB</name>
    <name evidence="1" type="ORF">ACFOZ5_13480</name>
</gene>
<dbReference type="EMBL" id="JBHSDI010000039">
    <property type="protein sequence ID" value="MFC4260038.1"/>
    <property type="molecule type" value="Genomic_DNA"/>
</dbReference>
<keyword evidence="2" id="KW-1185">Reference proteome</keyword>
<proteinExistence type="predicted"/>
<dbReference type="NCBIfam" id="NF033819">
    <property type="entry name" value="IS66_TnpB"/>
    <property type="match status" value="1"/>
</dbReference>
<dbReference type="Pfam" id="PF05717">
    <property type="entry name" value="TnpB_IS66"/>
    <property type="match status" value="1"/>
</dbReference>
<evidence type="ECO:0000313" key="2">
    <source>
        <dbReference type="Proteomes" id="UP001595798"/>
    </source>
</evidence>
<sequence length="118" mass="13963">MMRPDLEVAVYLCREPVDMRKSIDGLSLLVQEAMELNPFEEAVFVFCNRQRDKVKILAWERNGFVVWYKRLEQERFKWPEASTQDVMTLSGQQLNWLLDGYDIARMTPHKSLFFESVG</sequence>
<comment type="caution">
    <text evidence="1">The sequence shown here is derived from an EMBL/GenBank/DDBJ whole genome shotgun (WGS) entry which is preliminary data.</text>
</comment>
<dbReference type="Proteomes" id="UP001595798">
    <property type="component" value="Unassembled WGS sequence"/>
</dbReference>
<evidence type="ECO:0000313" key="1">
    <source>
        <dbReference type="EMBL" id="MFC4260038.1"/>
    </source>
</evidence>
<name>A0ABV8QKU5_9GAMM</name>
<organism evidence="1 2">
    <name type="scientific">Marinobacter lacisalsi</name>
    <dbReference type="NCBI Taxonomy" id="475979"/>
    <lineage>
        <taxon>Bacteria</taxon>
        <taxon>Pseudomonadati</taxon>
        <taxon>Pseudomonadota</taxon>
        <taxon>Gammaproteobacteria</taxon>
        <taxon>Pseudomonadales</taxon>
        <taxon>Marinobacteraceae</taxon>
        <taxon>Marinobacter</taxon>
    </lineage>
</organism>